<dbReference type="Gene3D" id="3.30.470.10">
    <property type="match status" value="1"/>
</dbReference>
<evidence type="ECO:0008006" key="7">
    <source>
        <dbReference type="Google" id="ProtNLM"/>
    </source>
</evidence>
<protein>
    <recommendedName>
        <fullName evidence="7">Branched-chain amino acid aminotransferase</fullName>
    </recommendedName>
</protein>
<reference evidence="5 6" key="1">
    <citation type="submission" date="2017-08" db="EMBL/GenBank/DDBJ databases">
        <title>Acidophilic green algal genome provides insights into adaptation to an acidic environment.</title>
        <authorList>
            <person name="Hirooka S."/>
            <person name="Hirose Y."/>
            <person name="Kanesaki Y."/>
            <person name="Higuchi S."/>
            <person name="Fujiwara T."/>
            <person name="Onuma R."/>
            <person name="Era A."/>
            <person name="Ohbayashi R."/>
            <person name="Uzuka A."/>
            <person name="Nozaki H."/>
            <person name="Yoshikawa H."/>
            <person name="Miyagishima S.Y."/>
        </authorList>
    </citation>
    <scope>NUCLEOTIDE SEQUENCE [LARGE SCALE GENOMIC DNA]</scope>
    <source>
        <strain evidence="5 6">NIES-2499</strain>
    </source>
</reference>
<evidence type="ECO:0000256" key="2">
    <source>
        <dbReference type="ARBA" id="ARBA00009320"/>
    </source>
</evidence>
<organism evidence="5 6">
    <name type="scientific">Chlamydomonas eustigma</name>
    <dbReference type="NCBI Taxonomy" id="1157962"/>
    <lineage>
        <taxon>Eukaryota</taxon>
        <taxon>Viridiplantae</taxon>
        <taxon>Chlorophyta</taxon>
        <taxon>core chlorophytes</taxon>
        <taxon>Chlorophyceae</taxon>
        <taxon>CS clade</taxon>
        <taxon>Chlamydomonadales</taxon>
        <taxon>Chlamydomonadaceae</taxon>
        <taxon>Chlamydomonas</taxon>
    </lineage>
</organism>
<dbReference type="Pfam" id="PF01063">
    <property type="entry name" value="Aminotran_4"/>
    <property type="match status" value="1"/>
</dbReference>
<evidence type="ECO:0000313" key="5">
    <source>
        <dbReference type="EMBL" id="GAX75021.1"/>
    </source>
</evidence>
<dbReference type="CDD" id="cd00449">
    <property type="entry name" value="PLPDE_IV"/>
    <property type="match status" value="1"/>
</dbReference>
<dbReference type="InterPro" id="IPR001544">
    <property type="entry name" value="Aminotrans_IV"/>
</dbReference>
<dbReference type="GO" id="GO:0003824">
    <property type="term" value="F:catalytic activity"/>
    <property type="evidence" value="ECO:0007669"/>
    <property type="project" value="InterPro"/>
</dbReference>
<dbReference type="Proteomes" id="UP000232323">
    <property type="component" value="Unassembled WGS sequence"/>
</dbReference>
<evidence type="ECO:0000256" key="3">
    <source>
        <dbReference type="ARBA" id="ARBA00022898"/>
    </source>
</evidence>
<sequence length="413" mass="45678">MLTVMSYNIRYSSCNVDGPSTSPRCPPSFSRKKSGSKRGSLQKRNVEFSMWRDELPVPPGYDAKGILGTRTVSTPILSPQKVADRLYNAMHANAAENYGAFYSSELGGIVTNPAFFIVHMDDRMVHRGDAVFDTVLLTDGYLYQLPEHFARFKRSAELASIPLPLSDDALMRIILDTAAASKKTNGILKYWLSSGRGSFGLSRMECIESSFYCVATTENKRPFDRTMGWAACTSPIAPKPAPFGEIKSTNYLQNVLVKAYAEEEEFDVGLFVDPEGNILEGPNANFAMITMDNVFVTPPFDNILAGITVQRLMQLIPGEHERFPSDVLVNKIEQRKIHFEEVYAAKEAFLIGSNTLVTAITSLNGQDIADGRPGASSIAFANMLENDQLPREQSPVHIEVPYGYVTGMRGQII</sequence>
<evidence type="ECO:0000256" key="1">
    <source>
        <dbReference type="ARBA" id="ARBA00001933"/>
    </source>
</evidence>
<comment type="cofactor">
    <cofactor evidence="1">
        <name>pyridoxal 5'-phosphate</name>
        <dbReference type="ChEBI" id="CHEBI:597326"/>
    </cofactor>
</comment>
<dbReference type="PANTHER" id="PTHR42743:SF11">
    <property type="entry name" value="AMINODEOXYCHORISMATE LYASE"/>
    <property type="match status" value="1"/>
</dbReference>
<dbReference type="GO" id="GO:0046394">
    <property type="term" value="P:carboxylic acid biosynthetic process"/>
    <property type="evidence" value="ECO:0007669"/>
    <property type="project" value="UniProtKB-ARBA"/>
</dbReference>
<accession>A0A250WW25</accession>
<keyword evidence="6" id="KW-1185">Reference proteome</keyword>
<evidence type="ECO:0000256" key="4">
    <source>
        <dbReference type="SAM" id="MobiDB-lite"/>
    </source>
</evidence>
<comment type="caution">
    <text evidence="5">The sequence shown here is derived from an EMBL/GenBank/DDBJ whole genome shotgun (WGS) entry which is preliminary data.</text>
</comment>
<dbReference type="Gene3D" id="3.20.10.10">
    <property type="entry name" value="D-amino Acid Aminotransferase, subunit A, domain 2"/>
    <property type="match status" value="1"/>
</dbReference>
<dbReference type="AlphaFoldDB" id="A0A250WW25"/>
<dbReference type="FunFam" id="3.20.10.10:FF:000002">
    <property type="entry name" value="D-alanine aminotransferase"/>
    <property type="match status" value="1"/>
</dbReference>
<dbReference type="GO" id="GO:0008652">
    <property type="term" value="P:amino acid biosynthetic process"/>
    <property type="evidence" value="ECO:0007669"/>
    <property type="project" value="UniProtKB-ARBA"/>
</dbReference>
<dbReference type="InterPro" id="IPR043131">
    <property type="entry name" value="BCAT-like_N"/>
</dbReference>
<dbReference type="STRING" id="1157962.A0A250WW25"/>
<keyword evidence="3" id="KW-0663">Pyridoxal phosphate</keyword>
<dbReference type="SUPFAM" id="SSF56752">
    <property type="entry name" value="D-aminoacid aminotransferase-like PLP-dependent enzymes"/>
    <property type="match status" value="1"/>
</dbReference>
<dbReference type="PANTHER" id="PTHR42743">
    <property type="entry name" value="AMINO-ACID AMINOTRANSFERASE"/>
    <property type="match status" value="1"/>
</dbReference>
<dbReference type="EMBL" id="BEGY01000010">
    <property type="protein sequence ID" value="GAX75021.1"/>
    <property type="molecule type" value="Genomic_DNA"/>
</dbReference>
<feature type="region of interest" description="Disordered" evidence="4">
    <location>
        <begin position="17"/>
        <end position="42"/>
    </location>
</feature>
<gene>
    <name evidence="5" type="ORF">CEUSTIGMA_g2467.t1</name>
</gene>
<name>A0A250WW25_9CHLO</name>
<dbReference type="InterPro" id="IPR050571">
    <property type="entry name" value="Class-IV_PLP-Dep_Aminotrnsfr"/>
</dbReference>
<proteinExistence type="inferred from homology"/>
<comment type="similarity">
    <text evidence="2">Belongs to the class-IV pyridoxal-phosphate-dependent aminotransferase family.</text>
</comment>
<dbReference type="InterPro" id="IPR043132">
    <property type="entry name" value="BCAT-like_C"/>
</dbReference>
<evidence type="ECO:0000313" key="6">
    <source>
        <dbReference type="Proteomes" id="UP000232323"/>
    </source>
</evidence>
<dbReference type="InterPro" id="IPR036038">
    <property type="entry name" value="Aminotransferase-like"/>
</dbReference>
<dbReference type="OrthoDB" id="25921at2759"/>